<protein>
    <submittedName>
        <fullName evidence="1">Uncharacterized protein</fullName>
    </submittedName>
</protein>
<reference evidence="1 2" key="1">
    <citation type="submission" date="2019-05" db="EMBL/GenBank/DDBJ databases">
        <title>Another draft genome of Portunus trituberculatus and its Hox gene families provides insights of decapod evolution.</title>
        <authorList>
            <person name="Jeong J.-H."/>
            <person name="Song I."/>
            <person name="Kim S."/>
            <person name="Choi T."/>
            <person name="Kim D."/>
            <person name="Ryu S."/>
            <person name="Kim W."/>
        </authorList>
    </citation>
    <scope>NUCLEOTIDE SEQUENCE [LARGE SCALE GENOMIC DNA]</scope>
    <source>
        <tissue evidence="1">Muscle</tissue>
    </source>
</reference>
<keyword evidence="2" id="KW-1185">Reference proteome</keyword>
<dbReference type="Proteomes" id="UP000324222">
    <property type="component" value="Unassembled WGS sequence"/>
</dbReference>
<accession>A0A5B7CP67</accession>
<organism evidence="1 2">
    <name type="scientific">Portunus trituberculatus</name>
    <name type="common">Swimming crab</name>
    <name type="synonym">Neptunus trituberculatus</name>
    <dbReference type="NCBI Taxonomy" id="210409"/>
    <lineage>
        <taxon>Eukaryota</taxon>
        <taxon>Metazoa</taxon>
        <taxon>Ecdysozoa</taxon>
        <taxon>Arthropoda</taxon>
        <taxon>Crustacea</taxon>
        <taxon>Multicrustacea</taxon>
        <taxon>Malacostraca</taxon>
        <taxon>Eumalacostraca</taxon>
        <taxon>Eucarida</taxon>
        <taxon>Decapoda</taxon>
        <taxon>Pleocyemata</taxon>
        <taxon>Brachyura</taxon>
        <taxon>Eubrachyura</taxon>
        <taxon>Portunoidea</taxon>
        <taxon>Portunidae</taxon>
        <taxon>Portuninae</taxon>
        <taxon>Portunus</taxon>
    </lineage>
</organism>
<evidence type="ECO:0000313" key="1">
    <source>
        <dbReference type="EMBL" id="MPC09393.1"/>
    </source>
</evidence>
<proteinExistence type="predicted"/>
<dbReference type="AlphaFoldDB" id="A0A5B7CP67"/>
<gene>
    <name evidence="1" type="ORF">E2C01_002004</name>
</gene>
<evidence type="ECO:0000313" key="2">
    <source>
        <dbReference type="Proteomes" id="UP000324222"/>
    </source>
</evidence>
<sequence length="73" mass="8321">MACGGGCGRHWEVARWCKRPHSRVASAFGLCSCRPPPFQQRVWAWRAAQMALFHLNFIPQNQRHLTFSPDAAI</sequence>
<dbReference type="EMBL" id="VSRR010000068">
    <property type="protein sequence ID" value="MPC09393.1"/>
    <property type="molecule type" value="Genomic_DNA"/>
</dbReference>
<comment type="caution">
    <text evidence="1">The sequence shown here is derived from an EMBL/GenBank/DDBJ whole genome shotgun (WGS) entry which is preliminary data.</text>
</comment>
<name>A0A5B7CP67_PORTR</name>